<sequence>MVDEKHQANDGDNVLWSENQKLSKPEKSSFFTYLRDTGFSYWVLDMFRCKRLLGNVEVTFMEEAMEAEEDVERLLRRTEKRAFQAF</sequence>
<dbReference type="Proteomes" id="UP000826656">
    <property type="component" value="Unassembled WGS sequence"/>
</dbReference>
<gene>
    <name evidence="2" type="ORF">KY290_001195</name>
</gene>
<evidence type="ECO:0000256" key="1">
    <source>
        <dbReference type="SAM" id="MobiDB-lite"/>
    </source>
</evidence>
<organism evidence="2 3">
    <name type="scientific">Solanum tuberosum</name>
    <name type="common">Potato</name>
    <dbReference type="NCBI Taxonomy" id="4113"/>
    <lineage>
        <taxon>Eukaryota</taxon>
        <taxon>Viridiplantae</taxon>
        <taxon>Streptophyta</taxon>
        <taxon>Embryophyta</taxon>
        <taxon>Tracheophyta</taxon>
        <taxon>Spermatophyta</taxon>
        <taxon>Magnoliopsida</taxon>
        <taxon>eudicotyledons</taxon>
        <taxon>Gunneridae</taxon>
        <taxon>Pentapetalae</taxon>
        <taxon>asterids</taxon>
        <taxon>lamiids</taxon>
        <taxon>Solanales</taxon>
        <taxon>Solanaceae</taxon>
        <taxon>Solanoideae</taxon>
        <taxon>Solaneae</taxon>
        <taxon>Solanum</taxon>
    </lineage>
</organism>
<protein>
    <submittedName>
        <fullName evidence="2">Uncharacterized protein</fullName>
    </submittedName>
</protein>
<evidence type="ECO:0000313" key="3">
    <source>
        <dbReference type="Proteomes" id="UP000826656"/>
    </source>
</evidence>
<accession>A0ABQ7WLG8</accession>
<keyword evidence="3" id="KW-1185">Reference proteome</keyword>
<dbReference type="EMBL" id="JAIVGD010000001">
    <property type="protein sequence ID" value="KAH0781597.1"/>
    <property type="molecule type" value="Genomic_DNA"/>
</dbReference>
<evidence type="ECO:0000313" key="2">
    <source>
        <dbReference type="EMBL" id="KAH0781597.1"/>
    </source>
</evidence>
<feature type="region of interest" description="Disordered" evidence="1">
    <location>
        <begin position="1"/>
        <end position="20"/>
    </location>
</feature>
<comment type="caution">
    <text evidence="2">The sequence shown here is derived from an EMBL/GenBank/DDBJ whole genome shotgun (WGS) entry which is preliminary data.</text>
</comment>
<proteinExistence type="predicted"/>
<name>A0ABQ7WLG8_SOLTU</name>
<reference evidence="2 3" key="1">
    <citation type="journal article" date="2021" name="bioRxiv">
        <title>Chromosome-scale and haplotype-resolved genome assembly of a tetraploid potato cultivar.</title>
        <authorList>
            <person name="Sun H."/>
            <person name="Jiao W.-B."/>
            <person name="Krause K."/>
            <person name="Campoy J.A."/>
            <person name="Goel M."/>
            <person name="Folz-Donahue K."/>
            <person name="Kukat C."/>
            <person name="Huettel B."/>
            <person name="Schneeberger K."/>
        </authorList>
    </citation>
    <scope>NUCLEOTIDE SEQUENCE [LARGE SCALE GENOMIC DNA]</scope>
    <source>
        <strain evidence="2">SolTubOtavaFocal</strain>
        <tissue evidence="2">Leaves</tissue>
    </source>
</reference>